<name>A0A4U0SCS8_9ACTN</name>
<reference evidence="2 3" key="1">
    <citation type="submission" date="2019-04" db="EMBL/GenBank/DDBJ databases">
        <title>Streptomyces oryziradicis sp. nov., a novel actinomycete isolated from rhizosphere soil of rice (Oryza sativa L.).</title>
        <authorList>
            <person name="Li C."/>
        </authorList>
    </citation>
    <scope>NUCLEOTIDE SEQUENCE [LARGE SCALE GENOMIC DNA]</scope>
    <source>
        <strain evidence="2 3">NEAU-C40</strain>
    </source>
</reference>
<protein>
    <submittedName>
        <fullName evidence="2">VOC family protein</fullName>
    </submittedName>
</protein>
<dbReference type="PROSITE" id="PS51819">
    <property type="entry name" value="VOC"/>
    <property type="match status" value="2"/>
</dbReference>
<evidence type="ECO:0000259" key="1">
    <source>
        <dbReference type="PROSITE" id="PS51819"/>
    </source>
</evidence>
<dbReference type="InterPro" id="IPR004360">
    <property type="entry name" value="Glyas_Fos-R_dOase_dom"/>
</dbReference>
<dbReference type="Proteomes" id="UP000305778">
    <property type="component" value="Unassembled WGS sequence"/>
</dbReference>
<gene>
    <name evidence="2" type="ORF">FCI23_30855</name>
</gene>
<dbReference type="InterPro" id="IPR052164">
    <property type="entry name" value="Anthracycline_SecMetBiosynth"/>
</dbReference>
<proteinExistence type="predicted"/>
<dbReference type="CDD" id="cd07247">
    <property type="entry name" value="SgaA_N_like"/>
    <property type="match status" value="2"/>
</dbReference>
<feature type="domain" description="VOC" evidence="1">
    <location>
        <begin position="138"/>
        <end position="259"/>
    </location>
</feature>
<dbReference type="EMBL" id="SUMC01000036">
    <property type="protein sequence ID" value="TKA06633.1"/>
    <property type="molecule type" value="Genomic_DNA"/>
</dbReference>
<evidence type="ECO:0000313" key="3">
    <source>
        <dbReference type="Proteomes" id="UP000305778"/>
    </source>
</evidence>
<organism evidence="2 3">
    <name type="scientific">Actinacidiphila oryziradicis</name>
    <dbReference type="NCBI Taxonomy" id="2571141"/>
    <lineage>
        <taxon>Bacteria</taxon>
        <taxon>Bacillati</taxon>
        <taxon>Actinomycetota</taxon>
        <taxon>Actinomycetes</taxon>
        <taxon>Kitasatosporales</taxon>
        <taxon>Streptomycetaceae</taxon>
        <taxon>Actinacidiphila</taxon>
    </lineage>
</organism>
<dbReference type="SUPFAM" id="SSF54593">
    <property type="entry name" value="Glyoxalase/Bleomycin resistance protein/Dihydroxybiphenyl dioxygenase"/>
    <property type="match status" value="2"/>
</dbReference>
<dbReference type="RefSeq" id="WP_136727242.1">
    <property type="nucleotide sequence ID" value="NZ_SUMC01000036.1"/>
</dbReference>
<dbReference type="Pfam" id="PF00903">
    <property type="entry name" value="Glyoxalase"/>
    <property type="match status" value="1"/>
</dbReference>
<dbReference type="AlphaFoldDB" id="A0A4U0SCS8"/>
<dbReference type="PANTHER" id="PTHR33993">
    <property type="entry name" value="GLYOXALASE-RELATED"/>
    <property type="match status" value="1"/>
</dbReference>
<evidence type="ECO:0000313" key="2">
    <source>
        <dbReference type="EMBL" id="TKA06633.1"/>
    </source>
</evidence>
<accession>A0A4U0SCS8</accession>
<dbReference type="InterPro" id="IPR029068">
    <property type="entry name" value="Glyas_Bleomycin-R_OHBP_Dase"/>
</dbReference>
<dbReference type="InterPro" id="IPR037523">
    <property type="entry name" value="VOC_core"/>
</dbReference>
<keyword evidence="3" id="KW-1185">Reference proteome</keyword>
<comment type="caution">
    <text evidence="2">The sequence shown here is derived from an EMBL/GenBank/DDBJ whole genome shotgun (WGS) entry which is preliminary data.</text>
</comment>
<feature type="domain" description="VOC" evidence="1">
    <location>
        <begin position="12"/>
        <end position="125"/>
    </location>
</feature>
<dbReference type="Gene3D" id="3.10.180.10">
    <property type="entry name" value="2,3-Dihydroxybiphenyl 1,2-Dioxygenase, domain 1"/>
    <property type="match status" value="2"/>
</dbReference>
<dbReference type="OrthoDB" id="9793039at2"/>
<dbReference type="PANTHER" id="PTHR33993:SF10">
    <property type="entry name" value="CONSERVED PROTEIN"/>
    <property type="match status" value="1"/>
</dbReference>
<sequence>MSSAKICCVAGAPCWVNLTARDLRVATEFYGALLGWEFEHAPTRFGDYVRAVVHGTEVAGISTGARDMELSVAWTTFFGVENADISAADIRDRGGTVAVGPLDFDTGRMALCSDPGGASFGIWEGEKGLSTRLRRVGAPVWIELRTRDAFASAMFYGEVFGWDKRDPEHYEVRWENDRVVLVVDGHSVAGILSGGVEAAADPRVRPRWHVYFGVADVDEAVQLTKELGGDITGEPRDSAYGRVAGIRDPEGALLSIVSGYA</sequence>